<keyword evidence="2" id="KW-1185">Reference proteome</keyword>
<protein>
    <submittedName>
        <fullName evidence="1">Uncharacterized protein</fullName>
    </submittedName>
</protein>
<dbReference type="EMBL" id="BMAW01054125">
    <property type="protein sequence ID" value="GFS94732.1"/>
    <property type="molecule type" value="Genomic_DNA"/>
</dbReference>
<accession>A0A8X6N545</accession>
<organism evidence="1 2">
    <name type="scientific">Nephila pilipes</name>
    <name type="common">Giant wood spider</name>
    <name type="synonym">Nephila maculata</name>
    <dbReference type="NCBI Taxonomy" id="299642"/>
    <lineage>
        <taxon>Eukaryota</taxon>
        <taxon>Metazoa</taxon>
        <taxon>Ecdysozoa</taxon>
        <taxon>Arthropoda</taxon>
        <taxon>Chelicerata</taxon>
        <taxon>Arachnida</taxon>
        <taxon>Araneae</taxon>
        <taxon>Araneomorphae</taxon>
        <taxon>Entelegynae</taxon>
        <taxon>Araneoidea</taxon>
        <taxon>Nephilidae</taxon>
        <taxon>Nephila</taxon>
    </lineage>
</organism>
<gene>
    <name evidence="1" type="ORF">NPIL_509691</name>
</gene>
<dbReference type="AlphaFoldDB" id="A0A8X6N545"/>
<evidence type="ECO:0000313" key="1">
    <source>
        <dbReference type="EMBL" id="GFS94732.1"/>
    </source>
</evidence>
<comment type="caution">
    <text evidence="1">The sequence shown here is derived from an EMBL/GenBank/DDBJ whole genome shotgun (WGS) entry which is preliminary data.</text>
</comment>
<dbReference type="Proteomes" id="UP000887013">
    <property type="component" value="Unassembled WGS sequence"/>
</dbReference>
<reference evidence="1" key="1">
    <citation type="submission" date="2020-08" db="EMBL/GenBank/DDBJ databases">
        <title>Multicomponent nature underlies the extraordinary mechanical properties of spider dragline silk.</title>
        <authorList>
            <person name="Kono N."/>
            <person name="Nakamura H."/>
            <person name="Mori M."/>
            <person name="Yoshida Y."/>
            <person name="Ohtoshi R."/>
            <person name="Malay A.D."/>
            <person name="Moran D.A.P."/>
            <person name="Tomita M."/>
            <person name="Numata K."/>
            <person name="Arakawa K."/>
        </authorList>
    </citation>
    <scope>NUCLEOTIDE SEQUENCE</scope>
</reference>
<sequence>MKRSSKLQFDTEIRRNIQIADSSLDYLPEPIIPKKPLDNTRFCLNLLQPSTKKEDPKVLKQKGHDTIILLSKDNMVVAYTDGSSDKSLNRGGAGIYFAHPDGSIHIHRINTGTIVSDFTKYT</sequence>
<dbReference type="OrthoDB" id="6437576at2759"/>
<proteinExistence type="predicted"/>
<name>A0A8X6N545_NEPPI</name>
<evidence type="ECO:0000313" key="2">
    <source>
        <dbReference type="Proteomes" id="UP000887013"/>
    </source>
</evidence>